<dbReference type="PROSITE" id="PS01063">
    <property type="entry name" value="SIGMA70_ECF"/>
    <property type="match status" value="1"/>
</dbReference>
<dbReference type="InterPro" id="IPR007627">
    <property type="entry name" value="RNA_pol_sigma70_r2"/>
</dbReference>
<dbReference type="InterPro" id="IPR039425">
    <property type="entry name" value="RNA_pol_sigma-70-like"/>
</dbReference>
<dbReference type="InterPro" id="IPR000838">
    <property type="entry name" value="RNA_pol_sigma70_ECF_CS"/>
</dbReference>
<evidence type="ECO:0000256" key="1">
    <source>
        <dbReference type="ARBA" id="ARBA00010641"/>
    </source>
</evidence>
<dbReference type="SUPFAM" id="SSF88946">
    <property type="entry name" value="Sigma2 domain of RNA polymerase sigma factors"/>
    <property type="match status" value="1"/>
</dbReference>
<reference evidence="10 11" key="1">
    <citation type="submission" date="2021-12" db="EMBL/GenBank/DDBJ databases">
        <title>Discovery of the Pendulisporaceae a myxobacterial family with distinct sporulation behavior and unique specialized metabolism.</title>
        <authorList>
            <person name="Garcia R."/>
            <person name="Popoff A."/>
            <person name="Bader C.D."/>
            <person name="Loehr J."/>
            <person name="Walesch S."/>
            <person name="Walt C."/>
            <person name="Boldt J."/>
            <person name="Bunk B."/>
            <person name="Haeckl F.J.F.P.J."/>
            <person name="Gunesch A.P."/>
            <person name="Birkelbach J."/>
            <person name="Nuebel U."/>
            <person name="Pietschmann T."/>
            <person name="Bach T."/>
            <person name="Mueller R."/>
        </authorList>
    </citation>
    <scope>NUCLEOTIDE SEQUENCE [LARGE SCALE GENOMIC DNA]</scope>
    <source>
        <strain evidence="10 11">MSr11954</strain>
    </source>
</reference>
<dbReference type="EMBL" id="CP089984">
    <property type="protein sequence ID" value="WXB14585.1"/>
    <property type="molecule type" value="Genomic_DNA"/>
</dbReference>
<dbReference type="SUPFAM" id="SSF88659">
    <property type="entry name" value="Sigma3 and sigma4 domains of RNA polymerase sigma factors"/>
    <property type="match status" value="1"/>
</dbReference>
<dbReference type="Pfam" id="PF08281">
    <property type="entry name" value="Sigma70_r4_2"/>
    <property type="match status" value="1"/>
</dbReference>
<evidence type="ECO:0000256" key="3">
    <source>
        <dbReference type="ARBA" id="ARBA00023082"/>
    </source>
</evidence>
<dbReference type="CDD" id="cd06171">
    <property type="entry name" value="Sigma70_r4"/>
    <property type="match status" value="1"/>
</dbReference>
<feature type="domain" description="RNA polymerase sigma-70 region 2" evidence="8">
    <location>
        <begin position="49"/>
        <end position="110"/>
    </location>
</feature>
<comment type="similarity">
    <text evidence="1 6">Belongs to the sigma-70 factor family. ECF subfamily.</text>
</comment>
<dbReference type="NCBIfam" id="TIGR02937">
    <property type="entry name" value="sigma70-ECF"/>
    <property type="match status" value="1"/>
</dbReference>
<feature type="region of interest" description="Disordered" evidence="7">
    <location>
        <begin position="224"/>
        <end position="252"/>
    </location>
</feature>
<gene>
    <name evidence="10" type="ORF">LZC94_43020</name>
</gene>
<accession>A0ABZ2LV31</accession>
<dbReference type="InterPro" id="IPR013325">
    <property type="entry name" value="RNA_pol_sigma_r2"/>
</dbReference>
<dbReference type="Proteomes" id="UP001370348">
    <property type="component" value="Chromosome"/>
</dbReference>
<evidence type="ECO:0000256" key="7">
    <source>
        <dbReference type="SAM" id="MobiDB-lite"/>
    </source>
</evidence>
<evidence type="ECO:0000313" key="11">
    <source>
        <dbReference type="Proteomes" id="UP001370348"/>
    </source>
</evidence>
<keyword evidence="4 6" id="KW-0238">DNA-binding</keyword>
<evidence type="ECO:0000259" key="9">
    <source>
        <dbReference type="Pfam" id="PF08281"/>
    </source>
</evidence>
<keyword evidence="11" id="KW-1185">Reference proteome</keyword>
<dbReference type="InterPro" id="IPR036388">
    <property type="entry name" value="WH-like_DNA-bd_sf"/>
</dbReference>
<dbReference type="Gene3D" id="1.10.10.10">
    <property type="entry name" value="Winged helix-like DNA-binding domain superfamily/Winged helix DNA-binding domain"/>
    <property type="match status" value="1"/>
</dbReference>
<evidence type="ECO:0000256" key="5">
    <source>
        <dbReference type="ARBA" id="ARBA00023163"/>
    </source>
</evidence>
<dbReference type="InterPro" id="IPR014284">
    <property type="entry name" value="RNA_pol_sigma-70_dom"/>
</dbReference>
<dbReference type="InterPro" id="IPR013249">
    <property type="entry name" value="RNA_pol_sigma70_r4_t2"/>
</dbReference>
<evidence type="ECO:0000256" key="2">
    <source>
        <dbReference type="ARBA" id="ARBA00023015"/>
    </source>
</evidence>
<keyword evidence="5 6" id="KW-0804">Transcription</keyword>
<dbReference type="RefSeq" id="WP_394824208.1">
    <property type="nucleotide sequence ID" value="NZ_CP089984.1"/>
</dbReference>
<evidence type="ECO:0000256" key="6">
    <source>
        <dbReference type="RuleBase" id="RU000716"/>
    </source>
</evidence>
<organism evidence="10 11">
    <name type="scientific">Pendulispora albinea</name>
    <dbReference type="NCBI Taxonomy" id="2741071"/>
    <lineage>
        <taxon>Bacteria</taxon>
        <taxon>Pseudomonadati</taxon>
        <taxon>Myxococcota</taxon>
        <taxon>Myxococcia</taxon>
        <taxon>Myxococcales</taxon>
        <taxon>Sorangiineae</taxon>
        <taxon>Pendulisporaceae</taxon>
        <taxon>Pendulispora</taxon>
    </lineage>
</organism>
<keyword evidence="3 6" id="KW-0731">Sigma factor</keyword>
<dbReference type="Gene3D" id="1.10.1740.10">
    <property type="match status" value="1"/>
</dbReference>
<dbReference type="Pfam" id="PF04542">
    <property type="entry name" value="Sigma70_r2"/>
    <property type="match status" value="1"/>
</dbReference>
<proteinExistence type="inferred from homology"/>
<dbReference type="PANTHER" id="PTHR43133:SF59">
    <property type="entry name" value="ECF RNA POLYMERASE SIGMA FACTOR SIGR"/>
    <property type="match status" value="1"/>
</dbReference>
<sequence>MEEDAYRSGEYLLDTLCWLPVKGRSTMSAFVAEDEKIKDSDTFTEETLSHLDAMYAVACRLTRNPTEAEDLVQDTMVKAMRARDQFRAGTNLKAWLFRILTNTFINKYRRGGLERSLFDGPDADPLADGWVSASTMRQLRDPEQIALMPIVEGEVRSALDKLPAEFRLAVVLCDVEEFSYEEISEIMGCPIGTVMSRLHRGRKLLQRALYGHALALGIVKGEDNVGSSNESAQRDSEPTDIAAYRAKRRKVG</sequence>
<evidence type="ECO:0000256" key="4">
    <source>
        <dbReference type="ARBA" id="ARBA00023125"/>
    </source>
</evidence>
<evidence type="ECO:0000313" key="10">
    <source>
        <dbReference type="EMBL" id="WXB14585.1"/>
    </source>
</evidence>
<dbReference type="PANTHER" id="PTHR43133">
    <property type="entry name" value="RNA POLYMERASE ECF-TYPE SIGMA FACTO"/>
    <property type="match status" value="1"/>
</dbReference>
<feature type="domain" description="RNA polymerase sigma factor 70 region 4 type 2" evidence="9">
    <location>
        <begin position="154"/>
        <end position="205"/>
    </location>
</feature>
<keyword evidence="2 6" id="KW-0805">Transcription regulation</keyword>
<protein>
    <recommendedName>
        <fullName evidence="6">RNA polymerase sigma factor</fullName>
    </recommendedName>
</protein>
<name>A0ABZ2LV31_9BACT</name>
<evidence type="ECO:0000259" key="8">
    <source>
        <dbReference type="Pfam" id="PF04542"/>
    </source>
</evidence>
<dbReference type="InterPro" id="IPR013324">
    <property type="entry name" value="RNA_pol_sigma_r3/r4-like"/>
</dbReference>